<comment type="caution">
    <text evidence="6">The sequence shown here is derived from an EMBL/GenBank/DDBJ whole genome shotgun (WGS) entry which is preliminary data.</text>
</comment>
<keyword evidence="3 5" id="KW-1133">Transmembrane helix</keyword>
<feature type="transmembrane region" description="Helical" evidence="5">
    <location>
        <begin position="6"/>
        <end position="25"/>
    </location>
</feature>
<proteinExistence type="predicted"/>
<evidence type="ECO:0000256" key="5">
    <source>
        <dbReference type="SAM" id="Phobius"/>
    </source>
</evidence>
<keyword evidence="2 5" id="KW-0812">Transmembrane</keyword>
<dbReference type="SUPFAM" id="SSF161084">
    <property type="entry name" value="MAPEG domain-like"/>
    <property type="match status" value="1"/>
</dbReference>
<dbReference type="InterPro" id="IPR001129">
    <property type="entry name" value="Membr-assoc_MAPEG"/>
</dbReference>
<dbReference type="Pfam" id="PF01124">
    <property type="entry name" value="MAPEG"/>
    <property type="match status" value="1"/>
</dbReference>
<comment type="subcellular location">
    <subcellularLocation>
        <location evidence="1">Membrane</location>
    </subcellularLocation>
</comment>
<evidence type="ECO:0000313" key="7">
    <source>
        <dbReference type="Proteomes" id="UP001597327"/>
    </source>
</evidence>
<evidence type="ECO:0000256" key="1">
    <source>
        <dbReference type="ARBA" id="ARBA00004370"/>
    </source>
</evidence>
<evidence type="ECO:0000256" key="2">
    <source>
        <dbReference type="ARBA" id="ARBA00022692"/>
    </source>
</evidence>
<protein>
    <submittedName>
        <fullName evidence="6">MAPEG family protein</fullName>
    </submittedName>
</protein>
<feature type="transmembrane region" description="Helical" evidence="5">
    <location>
        <begin position="107"/>
        <end position="128"/>
    </location>
</feature>
<dbReference type="RefSeq" id="WP_149890830.1">
    <property type="nucleotide sequence ID" value="NZ_JBHUFA010000001.1"/>
</dbReference>
<dbReference type="PANTHER" id="PTHR35814:SF1">
    <property type="entry name" value="GLUTATHIONE S-TRANSFERASE-RELATED"/>
    <property type="match status" value="1"/>
</dbReference>
<evidence type="ECO:0000256" key="4">
    <source>
        <dbReference type="ARBA" id="ARBA00023136"/>
    </source>
</evidence>
<dbReference type="Gene3D" id="1.20.120.550">
    <property type="entry name" value="Membrane associated eicosanoid/glutathione metabolism-like domain"/>
    <property type="match status" value="1"/>
</dbReference>
<gene>
    <name evidence="6" type="ORF">ACFSC7_07885</name>
</gene>
<accession>A0ABW4JVZ7</accession>
<dbReference type="InterPro" id="IPR023352">
    <property type="entry name" value="MAPEG-like_dom_sf"/>
</dbReference>
<keyword evidence="7" id="KW-1185">Reference proteome</keyword>
<dbReference type="PANTHER" id="PTHR35814">
    <property type="match status" value="1"/>
</dbReference>
<reference evidence="7" key="1">
    <citation type="journal article" date="2019" name="Int. J. Syst. Evol. Microbiol.">
        <title>The Global Catalogue of Microorganisms (GCM) 10K type strain sequencing project: providing services to taxonomists for standard genome sequencing and annotation.</title>
        <authorList>
            <consortium name="The Broad Institute Genomics Platform"/>
            <consortium name="The Broad Institute Genome Sequencing Center for Infectious Disease"/>
            <person name="Wu L."/>
            <person name="Ma J."/>
        </authorList>
    </citation>
    <scope>NUCLEOTIDE SEQUENCE [LARGE SCALE GENOMIC DNA]</scope>
    <source>
        <strain evidence="7">JCM 3369</strain>
    </source>
</reference>
<sequence>MDVIITPVYAAVLALIFVVLSVRVIRMRQKLWIPIGDNGQDALLRRQRVHGNFAEYVPIALILMICAELMLTPDWLVHAMGGCLVTGRLLHAYGVSQPRENLAFRTAGMALTFLVLTAGAGINLVQAWRMADFAG</sequence>
<organism evidence="6 7">
    <name type="scientific">Roseibium aestuarii</name>
    <dbReference type="NCBI Taxonomy" id="2600299"/>
    <lineage>
        <taxon>Bacteria</taxon>
        <taxon>Pseudomonadati</taxon>
        <taxon>Pseudomonadota</taxon>
        <taxon>Alphaproteobacteria</taxon>
        <taxon>Hyphomicrobiales</taxon>
        <taxon>Stappiaceae</taxon>
        <taxon>Roseibium</taxon>
    </lineage>
</organism>
<dbReference type="EMBL" id="JBHUFA010000001">
    <property type="protein sequence ID" value="MFD1695434.1"/>
    <property type="molecule type" value="Genomic_DNA"/>
</dbReference>
<dbReference type="Proteomes" id="UP001597327">
    <property type="component" value="Unassembled WGS sequence"/>
</dbReference>
<name>A0ABW4JVZ7_9HYPH</name>
<keyword evidence="4 5" id="KW-0472">Membrane</keyword>
<evidence type="ECO:0000256" key="3">
    <source>
        <dbReference type="ARBA" id="ARBA00022989"/>
    </source>
</evidence>
<evidence type="ECO:0000313" key="6">
    <source>
        <dbReference type="EMBL" id="MFD1695434.1"/>
    </source>
</evidence>
<feature type="transmembrane region" description="Helical" evidence="5">
    <location>
        <begin position="53"/>
        <end position="71"/>
    </location>
</feature>